<keyword evidence="3" id="KW-1185">Reference proteome</keyword>
<dbReference type="AlphaFoldDB" id="A0A3M2KPS1"/>
<reference evidence="2 3" key="1">
    <citation type="submission" date="2018-10" db="EMBL/GenBank/DDBJ databases">
        <title>Isolation, diversity and antifungal activity of actinobacteria from wheat.</title>
        <authorList>
            <person name="Han C."/>
        </authorList>
    </citation>
    <scope>NUCLEOTIDE SEQUENCE [LARGE SCALE GENOMIC DNA]</scope>
    <source>
        <strain evidence="2 3">NEAU-YY642</strain>
    </source>
</reference>
<dbReference type="Proteomes" id="UP000278673">
    <property type="component" value="Unassembled WGS sequence"/>
</dbReference>
<dbReference type="Gene3D" id="1.20.910.10">
    <property type="entry name" value="Heme oxygenase-like"/>
    <property type="match status" value="1"/>
</dbReference>
<evidence type="ECO:0008006" key="4">
    <source>
        <dbReference type="Google" id="ProtNLM"/>
    </source>
</evidence>
<protein>
    <recommendedName>
        <fullName evidence="4">Iron-containing redox enzyme family protein</fullName>
    </recommendedName>
</protein>
<dbReference type="SUPFAM" id="SSF48613">
    <property type="entry name" value="Heme oxygenase-like"/>
    <property type="match status" value="1"/>
</dbReference>
<feature type="region of interest" description="Disordered" evidence="1">
    <location>
        <begin position="225"/>
        <end position="247"/>
    </location>
</feature>
<feature type="compositionally biased region" description="Low complexity" evidence="1">
    <location>
        <begin position="225"/>
        <end position="241"/>
    </location>
</feature>
<accession>A0A3M2KPS1</accession>
<dbReference type="InterPro" id="IPR016084">
    <property type="entry name" value="Haem_Oase-like_multi-hlx"/>
</dbReference>
<dbReference type="RefSeq" id="WP_122399973.1">
    <property type="nucleotide sequence ID" value="NZ_RFFJ01000321.1"/>
</dbReference>
<sequence>MRAPAGRELRALVEPLSPALRRASAALWRPEGLTERYARYLTTMHAVIRASVPLMELAARRCRALAAGAGEPGADALAGFLDAHIARERHHDDWLLDDLAAAGLDPDRAFEQPPSAAVARLVGAPYYWVVHHHPAALLGYVLVLELHAPHAALPALLAERTGLPPAAFDSVRLHAEADPGHSAEVVAALDAGVTTERARRAARLSALHTVAALLAVLEELTAAAPPLTPFTPTAPSTPTAPEEARTP</sequence>
<gene>
    <name evidence="2" type="ORF">EBN88_29000</name>
</gene>
<organism evidence="2 3">
    <name type="scientific">Streptomyces triticirhizae</name>
    <dbReference type="NCBI Taxonomy" id="2483353"/>
    <lineage>
        <taxon>Bacteria</taxon>
        <taxon>Bacillati</taxon>
        <taxon>Actinomycetota</taxon>
        <taxon>Actinomycetes</taxon>
        <taxon>Kitasatosporales</taxon>
        <taxon>Streptomycetaceae</taxon>
        <taxon>Streptomyces</taxon>
    </lineage>
</organism>
<proteinExistence type="predicted"/>
<evidence type="ECO:0000256" key="1">
    <source>
        <dbReference type="SAM" id="MobiDB-lite"/>
    </source>
</evidence>
<dbReference type="EMBL" id="RFFJ01000321">
    <property type="protein sequence ID" value="RMI27662.1"/>
    <property type="molecule type" value="Genomic_DNA"/>
</dbReference>
<dbReference type="Pfam" id="PF14518">
    <property type="entry name" value="Haem_oxygenas_2"/>
    <property type="match status" value="1"/>
</dbReference>
<evidence type="ECO:0000313" key="2">
    <source>
        <dbReference type="EMBL" id="RMI27662.1"/>
    </source>
</evidence>
<comment type="caution">
    <text evidence="2">The sequence shown here is derived from an EMBL/GenBank/DDBJ whole genome shotgun (WGS) entry which is preliminary data.</text>
</comment>
<name>A0A3M2KPS1_9ACTN</name>
<evidence type="ECO:0000313" key="3">
    <source>
        <dbReference type="Proteomes" id="UP000278673"/>
    </source>
</evidence>